<evidence type="ECO:0000313" key="4">
    <source>
        <dbReference type="EMBL" id="CAE0610490.1"/>
    </source>
</evidence>
<sequence>MERDERAVVVDESMMHVGKDQGYADAAKEKSTRGTLKSKVERELTKRNYVVLDAMNAIKGYRYELWCIARAAATRYCVVYIDVDVQTAREWNARRVDDAFSHDVFEDLAGRFEVPDSKNRWEVPLFRIRHQEADTNEILEDVVRAMRGKSRLTAPKAKELKPTVATVVKMPRKTNILNEMDMEAQDVLMEIAEAQSEACGQPLGLLRLKDVSTPLHLTRPVTLSELRTQKRMFLRILSQSSGSIKDATSVRRMFVEYLKTNIH</sequence>
<comment type="similarity">
    <text evidence="3">Belongs to the KTI12 family.</text>
</comment>
<dbReference type="AlphaFoldDB" id="A0A6U9RQM9"/>
<organism evidence="5">
    <name type="scientific">Picocystis salinarum</name>
    <dbReference type="NCBI Taxonomy" id="88271"/>
    <lineage>
        <taxon>Eukaryota</taxon>
        <taxon>Viridiplantae</taxon>
        <taxon>Chlorophyta</taxon>
        <taxon>Picocystophyceae</taxon>
        <taxon>Picocystales</taxon>
        <taxon>Picocystaceae</taxon>
        <taxon>Picocystis</taxon>
    </lineage>
</organism>
<dbReference type="Gene3D" id="3.40.50.300">
    <property type="entry name" value="P-loop containing nucleotide triphosphate hydrolases"/>
    <property type="match status" value="1"/>
</dbReference>
<evidence type="ECO:0000256" key="1">
    <source>
        <dbReference type="ARBA" id="ARBA00022741"/>
    </source>
</evidence>
<dbReference type="Pfam" id="PF08433">
    <property type="entry name" value="KTI12"/>
    <property type="match status" value="1"/>
</dbReference>
<evidence type="ECO:0000313" key="5">
    <source>
        <dbReference type="EMBL" id="CAE0610491.1"/>
    </source>
</evidence>
<dbReference type="EMBL" id="HBIS01004748">
    <property type="protein sequence ID" value="CAE0610490.1"/>
    <property type="molecule type" value="Transcribed_RNA"/>
</dbReference>
<gene>
    <name evidence="4" type="ORF">PSAL00342_LOCUS4325</name>
    <name evidence="5" type="ORF">PSAL00342_LOCUS4326</name>
</gene>
<dbReference type="GO" id="GO:0005524">
    <property type="term" value="F:ATP binding"/>
    <property type="evidence" value="ECO:0007669"/>
    <property type="project" value="UniProtKB-KW"/>
</dbReference>
<dbReference type="PANTHER" id="PTHR12435">
    <property type="match status" value="1"/>
</dbReference>
<dbReference type="InterPro" id="IPR027417">
    <property type="entry name" value="P-loop_NTPase"/>
</dbReference>
<keyword evidence="1" id="KW-0547">Nucleotide-binding</keyword>
<protein>
    <submittedName>
        <fullName evidence="5">Uncharacterized protein</fullName>
    </submittedName>
</protein>
<dbReference type="EMBL" id="HBIS01004749">
    <property type="protein sequence ID" value="CAE0610491.1"/>
    <property type="molecule type" value="Transcribed_RNA"/>
</dbReference>
<accession>A0A6U9RQM9</accession>
<proteinExistence type="inferred from homology"/>
<dbReference type="InterPro" id="IPR013641">
    <property type="entry name" value="KTI12/PSTK"/>
</dbReference>
<reference evidence="5" key="1">
    <citation type="submission" date="2021-01" db="EMBL/GenBank/DDBJ databases">
        <authorList>
            <person name="Corre E."/>
            <person name="Pelletier E."/>
            <person name="Niang G."/>
            <person name="Scheremetjew M."/>
            <person name="Finn R."/>
            <person name="Kale V."/>
            <person name="Holt S."/>
            <person name="Cochrane G."/>
            <person name="Meng A."/>
            <person name="Brown T."/>
            <person name="Cohen L."/>
        </authorList>
    </citation>
    <scope>NUCLEOTIDE SEQUENCE</scope>
    <source>
        <strain evidence="5">CCMP1897</strain>
    </source>
</reference>
<name>A0A6U9RQM9_9CHLO</name>
<evidence type="ECO:0000256" key="3">
    <source>
        <dbReference type="ARBA" id="ARBA00025768"/>
    </source>
</evidence>
<dbReference type="SUPFAM" id="SSF52540">
    <property type="entry name" value="P-loop containing nucleoside triphosphate hydrolases"/>
    <property type="match status" value="1"/>
</dbReference>
<evidence type="ECO:0000256" key="2">
    <source>
        <dbReference type="ARBA" id="ARBA00022840"/>
    </source>
</evidence>
<keyword evidence="2" id="KW-0067">ATP-binding</keyword>